<name>A0A1Y1UUI6_9TREE</name>
<evidence type="ECO:0000256" key="4">
    <source>
        <dbReference type="ARBA" id="ARBA00023136"/>
    </source>
</evidence>
<protein>
    <recommendedName>
        <fullName evidence="7">HIG1 domain-containing protein</fullName>
    </recommendedName>
</protein>
<dbReference type="STRING" id="4999.A0A1Y1UUI6"/>
<comment type="subcellular location">
    <subcellularLocation>
        <location evidence="1">Mitochondrion</location>
    </subcellularLocation>
</comment>
<evidence type="ECO:0000256" key="5">
    <source>
        <dbReference type="SAM" id="MobiDB-lite"/>
    </source>
</evidence>
<dbReference type="InterPro" id="IPR007667">
    <property type="entry name" value="Hypoxia_induced_domain"/>
</dbReference>
<organism evidence="8 9">
    <name type="scientific">Kockovaella imperatae</name>
    <dbReference type="NCBI Taxonomy" id="4999"/>
    <lineage>
        <taxon>Eukaryota</taxon>
        <taxon>Fungi</taxon>
        <taxon>Dikarya</taxon>
        <taxon>Basidiomycota</taxon>
        <taxon>Agaricomycotina</taxon>
        <taxon>Tremellomycetes</taxon>
        <taxon>Tremellales</taxon>
        <taxon>Cuniculitremaceae</taxon>
        <taxon>Kockovaella</taxon>
    </lineage>
</organism>
<dbReference type="GO" id="GO:0005739">
    <property type="term" value="C:mitochondrion"/>
    <property type="evidence" value="ECO:0007669"/>
    <property type="project" value="UniProtKB-SubCell"/>
</dbReference>
<evidence type="ECO:0000256" key="2">
    <source>
        <dbReference type="ARBA" id="ARBA00022692"/>
    </source>
</evidence>
<dbReference type="AlphaFoldDB" id="A0A1Y1UUI6"/>
<dbReference type="OrthoDB" id="1915122at2759"/>
<feature type="transmembrane region" description="Helical" evidence="6">
    <location>
        <begin position="157"/>
        <end position="175"/>
    </location>
</feature>
<evidence type="ECO:0000256" key="6">
    <source>
        <dbReference type="SAM" id="Phobius"/>
    </source>
</evidence>
<evidence type="ECO:0000313" key="8">
    <source>
        <dbReference type="EMBL" id="ORX41287.1"/>
    </source>
</evidence>
<dbReference type="FunCoup" id="A0A1Y1UUI6">
    <property type="interactions" value="46"/>
</dbReference>
<proteinExistence type="predicted"/>
<feature type="region of interest" description="Disordered" evidence="5">
    <location>
        <begin position="243"/>
        <end position="268"/>
    </location>
</feature>
<keyword evidence="4 6" id="KW-0472">Membrane</keyword>
<dbReference type="PROSITE" id="PS51503">
    <property type="entry name" value="HIG1"/>
    <property type="match status" value="1"/>
</dbReference>
<feature type="domain" description="HIG1" evidence="7">
    <location>
        <begin position="129"/>
        <end position="220"/>
    </location>
</feature>
<keyword evidence="3 6" id="KW-1133">Transmembrane helix</keyword>
<dbReference type="InParanoid" id="A0A1Y1UUI6"/>
<keyword evidence="2 6" id="KW-0812">Transmembrane</keyword>
<dbReference type="Proteomes" id="UP000193218">
    <property type="component" value="Unassembled WGS sequence"/>
</dbReference>
<evidence type="ECO:0000259" key="7">
    <source>
        <dbReference type="PROSITE" id="PS51503"/>
    </source>
</evidence>
<dbReference type="EMBL" id="NBSH01000001">
    <property type="protein sequence ID" value="ORX41287.1"/>
    <property type="molecule type" value="Genomic_DNA"/>
</dbReference>
<evidence type="ECO:0000256" key="3">
    <source>
        <dbReference type="ARBA" id="ARBA00022989"/>
    </source>
</evidence>
<gene>
    <name evidence="8" type="ORF">BD324DRAFT_648161</name>
</gene>
<keyword evidence="9" id="KW-1185">Reference proteome</keyword>
<evidence type="ECO:0000313" key="9">
    <source>
        <dbReference type="Proteomes" id="UP000193218"/>
    </source>
</evidence>
<comment type="caution">
    <text evidence="8">The sequence shown here is derived from an EMBL/GenBank/DDBJ whole genome shotgun (WGS) entry which is preliminary data.</text>
</comment>
<dbReference type="GeneID" id="33559604"/>
<feature type="compositionally biased region" description="Basic and acidic residues" evidence="5">
    <location>
        <begin position="243"/>
        <end position="252"/>
    </location>
</feature>
<dbReference type="RefSeq" id="XP_021874966.1">
    <property type="nucleotide sequence ID" value="XM_022017795.1"/>
</dbReference>
<accession>A0A1Y1UUI6</accession>
<reference evidence="8 9" key="1">
    <citation type="submission" date="2017-03" db="EMBL/GenBank/DDBJ databases">
        <title>Widespread Adenine N6-methylation of Active Genes in Fungi.</title>
        <authorList>
            <consortium name="DOE Joint Genome Institute"/>
            <person name="Mondo S.J."/>
            <person name="Dannebaum R.O."/>
            <person name="Kuo R.C."/>
            <person name="Louie K.B."/>
            <person name="Bewick A.J."/>
            <person name="Labutti K."/>
            <person name="Haridas S."/>
            <person name="Kuo A."/>
            <person name="Salamov A."/>
            <person name="Ahrendt S.R."/>
            <person name="Lau R."/>
            <person name="Bowen B.P."/>
            <person name="Lipzen A."/>
            <person name="Sullivan W."/>
            <person name="Andreopoulos W.B."/>
            <person name="Clum A."/>
            <person name="Lindquist E."/>
            <person name="Daum C."/>
            <person name="Northen T.R."/>
            <person name="Ramamoorthy G."/>
            <person name="Schmitz R.J."/>
            <person name="Gryganskyi A."/>
            <person name="Culley D."/>
            <person name="Magnuson J."/>
            <person name="James T.Y."/>
            <person name="O'Malley M.A."/>
            <person name="Stajich J.E."/>
            <person name="Spatafora J.W."/>
            <person name="Visel A."/>
            <person name="Grigoriev I.V."/>
        </authorList>
    </citation>
    <scope>NUCLEOTIDE SEQUENCE [LARGE SCALE GENOMIC DNA]</scope>
    <source>
        <strain evidence="8 9">NRRL Y-17943</strain>
    </source>
</reference>
<evidence type="ECO:0000256" key="1">
    <source>
        <dbReference type="ARBA" id="ARBA00004173"/>
    </source>
</evidence>
<feature type="transmembrane region" description="Helical" evidence="6">
    <location>
        <begin position="195"/>
        <end position="212"/>
    </location>
</feature>
<sequence length="268" mass="29168">MDIADNCLSLCPSHFYPATPCTPSPYYLCSAAAYLPLPHHQIVTAEHEREHQDATVVGGLKGAAIAASIIAPFHLAMRKYSTAYRAIPTPLKAFGFVTVGVFTINFAAEKSGEAYDQSQWSGAGQNSIDAKTKARDAQWEQMGMLEKAGDFAIRWKFPLIVGSWAGVLGGSYLWISRNKAMTVPQRLVQARIYAQAWSILCVIAALAPIGTANDKNGRAISHHHPAEDHSWKDIIAQNEAAAKVEAERRSQESDPTAVLRAKKVPVAQ</sequence>